<dbReference type="Proteomes" id="UP000077173">
    <property type="component" value="Unassembled WGS sequence"/>
</dbReference>
<comment type="caution">
    <text evidence="1">The sequence shown here is derived from an EMBL/GenBank/DDBJ whole genome shotgun (WGS) entry which is preliminary data.</text>
</comment>
<sequence>MFPRKHLTRLPAGSEGLMLGISTKSAGGSAVTAPGLSEQQRIADAFFAEGLIPVKLDTGALNIWIPKGC</sequence>
<dbReference type="GeneID" id="32586502"/>
<dbReference type="AlphaFoldDB" id="A0A176ZA90"/>
<proteinExistence type="predicted"/>
<dbReference type="Gene3D" id="3.40.190.10">
    <property type="entry name" value="Periplasmic binding protein-like II"/>
    <property type="match status" value="1"/>
</dbReference>
<evidence type="ECO:0000313" key="2">
    <source>
        <dbReference type="Proteomes" id="UP000077173"/>
    </source>
</evidence>
<accession>A0A176ZA90</accession>
<protein>
    <submittedName>
        <fullName evidence="1">Uncharacterized protein</fullName>
    </submittedName>
</protein>
<organism evidence="1 2">
    <name type="scientific">Bradyrhizobium neotropicale</name>
    <dbReference type="NCBI Taxonomy" id="1497615"/>
    <lineage>
        <taxon>Bacteria</taxon>
        <taxon>Pseudomonadati</taxon>
        <taxon>Pseudomonadota</taxon>
        <taxon>Alphaproteobacteria</taxon>
        <taxon>Hyphomicrobiales</taxon>
        <taxon>Nitrobacteraceae</taxon>
        <taxon>Bradyrhizobium</taxon>
    </lineage>
</organism>
<gene>
    <name evidence="1" type="ORF">AXW67_11245</name>
</gene>
<name>A0A176ZA90_9BRAD</name>
<dbReference type="EMBL" id="LSEF01000051">
    <property type="protein sequence ID" value="OAF16805.1"/>
    <property type="molecule type" value="Genomic_DNA"/>
</dbReference>
<reference evidence="1 2" key="1">
    <citation type="submission" date="2016-02" db="EMBL/GenBank/DDBJ databases">
        <title>Draft genome sequence of the strain BR 10247T Bradyrhizobium neotropicale isolated from nodules of Centrolobium paraense.</title>
        <authorList>
            <person name="Simoes-Araujo J.L."/>
            <person name="Barauna A.C."/>
            <person name="Silva K."/>
            <person name="Zilli J.E."/>
        </authorList>
    </citation>
    <scope>NUCLEOTIDE SEQUENCE [LARGE SCALE GENOMIC DNA]</scope>
    <source>
        <strain evidence="1 2">BR 10247</strain>
    </source>
</reference>
<keyword evidence="2" id="KW-1185">Reference proteome</keyword>
<evidence type="ECO:0000313" key="1">
    <source>
        <dbReference type="EMBL" id="OAF16805.1"/>
    </source>
</evidence>